<feature type="domain" description="AMP-dependent synthetase/ligase" evidence="1">
    <location>
        <begin position="22"/>
        <end position="395"/>
    </location>
</feature>
<dbReference type="InterPro" id="IPR020845">
    <property type="entry name" value="AMP-binding_CS"/>
</dbReference>
<evidence type="ECO:0000313" key="3">
    <source>
        <dbReference type="EMBL" id="KCZ59274.1"/>
    </source>
</evidence>
<dbReference type="PATRIC" id="fig|1280948.3.peg.2780"/>
<dbReference type="NCBIfam" id="NF005863">
    <property type="entry name" value="PRK07798.1"/>
    <property type="match status" value="1"/>
</dbReference>
<feature type="domain" description="AMP-binding enzyme C-terminal" evidence="2">
    <location>
        <begin position="449"/>
        <end position="522"/>
    </location>
</feature>
<gene>
    <name evidence="3" type="ORF">HY36_08325</name>
</gene>
<dbReference type="AlphaFoldDB" id="A0A059DZ84"/>
<organism evidence="3 4">
    <name type="scientific">Hyphomonas atlantica</name>
    <dbReference type="NCBI Taxonomy" id="1280948"/>
    <lineage>
        <taxon>Bacteria</taxon>
        <taxon>Pseudomonadati</taxon>
        <taxon>Pseudomonadota</taxon>
        <taxon>Alphaproteobacteria</taxon>
        <taxon>Hyphomonadales</taxon>
        <taxon>Hyphomonadaceae</taxon>
        <taxon>Hyphomonas</taxon>
    </lineage>
</organism>
<dbReference type="InterPro" id="IPR050237">
    <property type="entry name" value="ATP-dep_AMP-bd_enzyme"/>
</dbReference>
<dbReference type="InterPro" id="IPR042099">
    <property type="entry name" value="ANL_N_sf"/>
</dbReference>
<dbReference type="Pfam" id="PF00501">
    <property type="entry name" value="AMP-binding"/>
    <property type="match status" value="1"/>
</dbReference>
<dbReference type="eggNOG" id="COG0318">
    <property type="taxonomic scope" value="Bacteria"/>
</dbReference>
<dbReference type="PROSITE" id="PS00455">
    <property type="entry name" value="AMP_BINDING"/>
    <property type="match status" value="1"/>
</dbReference>
<sequence>MTAAEELNFGDMLDVVGDLLGPEDLALAHGSRRIYWPEFTARSNRLARNLRAIGVETGDKAGFYLRNQPEYTEALAASFKARFTHVNVNYRYLADELFYIFDNSDSAVVFYDAQFLDQVELVRGRLPKVKVWVQIGDGDIPDWAEDYERLATEGDPSPLDIERSADDLFFLYTGGTTGMPKGVMWSQSVWRQAAREGAEKAGLPYPSTLDEFKMAVELMGRTARQVPACPLMHGTGLFTAMGAFLAGGAIITLEQNTSFAPENLWDTVDEHGVTSMAIVGDAFGKPMLKALDENPQRWDVSSVQTIVSSGVMWSAEVKQGLLKHMPQAAMMDSFGSSEAVGFGSSTTTAEGGTQTSKFEIGPNCKVFSEDDREVVPGSGEAGIIARGGAVPLGYYKDEEKTARTFKTINGVRYAIPGDWCTVEADGTITLLGRGSNCINTAGEKVYPEEVEEALKEHKAVKDALVVGIPDDKWGNAVTAVVATDADVSEDELREFVQSRIARYKAPKSILFKDDLGRAPNGKADYKSIKAYALAQLGVSQ</sequence>
<dbReference type="InterPro" id="IPR025110">
    <property type="entry name" value="AMP-bd_C"/>
</dbReference>
<dbReference type="GO" id="GO:0016878">
    <property type="term" value="F:acid-thiol ligase activity"/>
    <property type="evidence" value="ECO:0007669"/>
    <property type="project" value="UniProtKB-ARBA"/>
</dbReference>
<evidence type="ECO:0008006" key="5">
    <source>
        <dbReference type="Google" id="ProtNLM"/>
    </source>
</evidence>
<evidence type="ECO:0000259" key="2">
    <source>
        <dbReference type="Pfam" id="PF13193"/>
    </source>
</evidence>
<evidence type="ECO:0000259" key="1">
    <source>
        <dbReference type="Pfam" id="PF00501"/>
    </source>
</evidence>
<dbReference type="SUPFAM" id="SSF56801">
    <property type="entry name" value="Acetyl-CoA synthetase-like"/>
    <property type="match status" value="1"/>
</dbReference>
<comment type="caution">
    <text evidence="3">The sequence shown here is derived from an EMBL/GenBank/DDBJ whole genome shotgun (WGS) entry which is preliminary data.</text>
</comment>
<reference evidence="3 4" key="1">
    <citation type="journal article" date="2014" name="Antonie Van Leeuwenhoek">
        <title>Hyphomonas beringensis sp. nov. and Hyphomonas chukchiensis sp. nov., isolated from surface seawater of the Bering Sea and Chukchi Sea.</title>
        <authorList>
            <person name="Li C."/>
            <person name="Lai Q."/>
            <person name="Li G."/>
            <person name="Dong C."/>
            <person name="Wang J."/>
            <person name="Liao Y."/>
            <person name="Shao Z."/>
        </authorList>
    </citation>
    <scope>NUCLEOTIDE SEQUENCE [LARGE SCALE GENOMIC DNA]</scope>
    <source>
        <strain evidence="3 4">22II1-22F38</strain>
    </source>
</reference>
<dbReference type="PANTHER" id="PTHR43767">
    <property type="entry name" value="LONG-CHAIN-FATTY-ACID--COA LIGASE"/>
    <property type="match status" value="1"/>
</dbReference>
<dbReference type="Gene3D" id="3.30.300.30">
    <property type="match status" value="1"/>
</dbReference>
<dbReference type="InterPro" id="IPR045851">
    <property type="entry name" value="AMP-bd_C_sf"/>
</dbReference>
<evidence type="ECO:0000313" key="4">
    <source>
        <dbReference type="Proteomes" id="UP000024547"/>
    </source>
</evidence>
<dbReference type="EMBL" id="AWFH01000045">
    <property type="protein sequence ID" value="KCZ59274.1"/>
    <property type="molecule type" value="Genomic_DNA"/>
</dbReference>
<dbReference type="PANTHER" id="PTHR43767:SF1">
    <property type="entry name" value="NONRIBOSOMAL PEPTIDE SYNTHASE PES1 (EUROFUNG)-RELATED"/>
    <property type="match status" value="1"/>
</dbReference>
<dbReference type="Pfam" id="PF13193">
    <property type="entry name" value="AMP-binding_C"/>
    <property type="match status" value="1"/>
</dbReference>
<name>A0A059DZ84_9PROT</name>
<dbReference type="STRING" id="1280948.HY36_08325"/>
<proteinExistence type="predicted"/>
<dbReference type="Gene3D" id="3.40.50.12780">
    <property type="entry name" value="N-terminal domain of ligase-like"/>
    <property type="match status" value="1"/>
</dbReference>
<accession>A0A059DZ84</accession>
<keyword evidence="4" id="KW-1185">Reference proteome</keyword>
<dbReference type="Proteomes" id="UP000024547">
    <property type="component" value="Unassembled WGS sequence"/>
</dbReference>
<protein>
    <recommendedName>
        <fullName evidence="5">Acyl-CoA synthetase</fullName>
    </recommendedName>
</protein>
<dbReference type="InterPro" id="IPR000873">
    <property type="entry name" value="AMP-dep_synth/lig_dom"/>
</dbReference>